<dbReference type="InterPro" id="IPR013630">
    <property type="entry name" value="Methyltransf_Zn-bd_dom_put"/>
</dbReference>
<gene>
    <name evidence="3" type="ORF">KV110_35780</name>
</gene>
<keyword evidence="3" id="KW-0808">Transferase</keyword>
<organism evidence="3 4">
    <name type="scientific">Nocardia iowensis</name>
    <dbReference type="NCBI Taxonomy" id="204891"/>
    <lineage>
        <taxon>Bacteria</taxon>
        <taxon>Bacillati</taxon>
        <taxon>Actinomycetota</taxon>
        <taxon>Actinomycetes</taxon>
        <taxon>Mycobacteriales</taxon>
        <taxon>Nocardiaceae</taxon>
        <taxon>Nocardia</taxon>
    </lineage>
</organism>
<feature type="domain" description="Methyltransferase putative zinc binding" evidence="1">
    <location>
        <begin position="2"/>
        <end position="61"/>
    </location>
</feature>
<dbReference type="Pfam" id="PF13489">
    <property type="entry name" value="Methyltransf_23"/>
    <property type="match status" value="1"/>
</dbReference>
<evidence type="ECO:0000313" key="4">
    <source>
        <dbReference type="Proteomes" id="UP000694257"/>
    </source>
</evidence>
<dbReference type="EMBL" id="CP078145">
    <property type="protein sequence ID" value="QXN90690.1"/>
    <property type="molecule type" value="Genomic_DNA"/>
</dbReference>
<sequence length="403" mass="43957">MCRICGGTVQEFMDFGRQPLSDAFLTPEEVADEFFYQLRVGVCESCAMVQQLEEVPRERMFNDSYPYVSSGSSRMRDHFSRTAAGFLESELTGPDPFIVEIGSNDGTMLSTIKAAGVRHLGVEPCGGVADVARAAGIRVRSDFFEESVGADIAAKDGPANVIFSANTICHIPYLDSIFRGVDALLAPDGVFVFEDPYLGDIVEKTSFDQIYDEHFYLFSARSVAAMARQFGFELVDVLRLPVHGGEVRYTIARAGARTPTDAVAELIAAEDKHGLAELSTLQKFAAEVDKICHDLVDRLEELRDSGVRVAGYGATAKSATMTNYAGIGPDLVPCVFDTTPAKTGRLMPGSHIPVLPAAQFAAYGAERVVLFAWNHAEEIIANEREFAARGGRWLVYVPDVRLL</sequence>
<evidence type="ECO:0000313" key="3">
    <source>
        <dbReference type="EMBL" id="QXN90690.1"/>
    </source>
</evidence>
<dbReference type="InterPro" id="IPR013691">
    <property type="entry name" value="MeTrfase_14"/>
</dbReference>
<keyword evidence="3" id="KW-0489">Methyltransferase</keyword>
<dbReference type="PANTHER" id="PTHR43861">
    <property type="entry name" value="TRANS-ACONITATE 2-METHYLTRANSFERASE-RELATED"/>
    <property type="match status" value="1"/>
</dbReference>
<name>A0ABX8RQJ1_NOCIO</name>
<dbReference type="CDD" id="cd02440">
    <property type="entry name" value="AdoMet_MTases"/>
    <property type="match status" value="1"/>
</dbReference>
<evidence type="ECO:0000259" key="1">
    <source>
        <dbReference type="Pfam" id="PF08421"/>
    </source>
</evidence>
<accession>A0ABX8RQJ1</accession>
<dbReference type="GO" id="GO:0008168">
    <property type="term" value="F:methyltransferase activity"/>
    <property type="evidence" value="ECO:0007669"/>
    <property type="project" value="UniProtKB-KW"/>
</dbReference>
<dbReference type="Pfam" id="PF08421">
    <property type="entry name" value="Methyltransf_13"/>
    <property type="match status" value="1"/>
</dbReference>
<feature type="domain" description="C-methyltransferase" evidence="2">
    <location>
        <begin position="241"/>
        <end position="398"/>
    </location>
</feature>
<keyword evidence="4" id="KW-1185">Reference proteome</keyword>
<reference evidence="3 4" key="1">
    <citation type="submission" date="2021-07" db="EMBL/GenBank/DDBJ databases">
        <title>Whole Genome Sequence of Nocardia Iowensis.</title>
        <authorList>
            <person name="Lamm A."/>
            <person name="Collins-Fairclough A.M."/>
            <person name="Bunk B."/>
            <person name="Sproer C."/>
        </authorList>
    </citation>
    <scope>NUCLEOTIDE SEQUENCE [LARGE SCALE GENOMIC DNA]</scope>
    <source>
        <strain evidence="3 4">NRRL 5646</strain>
    </source>
</reference>
<dbReference type="Proteomes" id="UP000694257">
    <property type="component" value="Chromosome"/>
</dbReference>
<dbReference type="GO" id="GO:0032259">
    <property type="term" value="P:methylation"/>
    <property type="evidence" value="ECO:0007669"/>
    <property type="project" value="UniProtKB-KW"/>
</dbReference>
<evidence type="ECO:0000259" key="2">
    <source>
        <dbReference type="Pfam" id="PF08484"/>
    </source>
</evidence>
<dbReference type="RefSeq" id="WP_218471557.1">
    <property type="nucleotide sequence ID" value="NZ_JBICUW010000001.1"/>
</dbReference>
<protein>
    <submittedName>
        <fullName evidence="3">Class I SAM-dependent methyltransferase</fullName>
    </submittedName>
</protein>
<dbReference type="Pfam" id="PF08484">
    <property type="entry name" value="Methyltransf_14"/>
    <property type="match status" value="1"/>
</dbReference>
<dbReference type="PANTHER" id="PTHR43861:SF5">
    <property type="entry name" value="BLL5978 PROTEIN"/>
    <property type="match status" value="1"/>
</dbReference>
<proteinExistence type="predicted"/>